<evidence type="ECO:0000256" key="1">
    <source>
        <dbReference type="SAM" id="MobiDB-lite"/>
    </source>
</evidence>
<proteinExistence type="predicted"/>
<evidence type="ECO:0000313" key="3">
    <source>
        <dbReference type="Proteomes" id="UP000236161"/>
    </source>
</evidence>
<name>A0A2I0AA10_9ASPA</name>
<dbReference type="Proteomes" id="UP000236161">
    <property type="component" value="Unassembled WGS sequence"/>
</dbReference>
<keyword evidence="3" id="KW-1185">Reference proteome</keyword>
<gene>
    <name evidence="2" type="ORF">AXF42_Ash010275</name>
</gene>
<feature type="region of interest" description="Disordered" evidence="1">
    <location>
        <begin position="106"/>
        <end position="158"/>
    </location>
</feature>
<feature type="compositionally biased region" description="Basic and acidic residues" evidence="1">
    <location>
        <begin position="106"/>
        <end position="146"/>
    </location>
</feature>
<dbReference type="EMBL" id="KZ452008">
    <property type="protein sequence ID" value="PKA52378.1"/>
    <property type="molecule type" value="Genomic_DNA"/>
</dbReference>
<accession>A0A2I0AA10</accession>
<dbReference type="AlphaFoldDB" id="A0A2I0AA10"/>
<organism evidence="2 3">
    <name type="scientific">Apostasia shenzhenica</name>
    <dbReference type="NCBI Taxonomy" id="1088818"/>
    <lineage>
        <taxon>Eukaryota</taxon>
        <taxon>Viridiplantae</taxon>
        <taxon>Streptophyta</taxon>
        <taxon>Embryophyta</taxon>
        <taxon>Tracheophyta</taxon>
        <taxon>Spermatophyta</taxon>
        <taxon>Magnoliopsida</taxon>
        <taxon>Liliopsida</taxon>
        <taxon>Asparagales</taxon>
        <taxon>Orchidaceae</taxon>
        <taxon>Apostasioideae</taxon>
        <taxon>Apostasia</taxon>
    </lineage>
</organism>
<sequence length="253" mass="27522">MQNRQRGTTERRIPLPPFPLPLYLSLSHLGDANEIMREKQHDVSSKQELTILCGAAEIGIVVFSPAEKPFSSGSDGDGGVGPQRLAQGIINCGALQELNINHARLTEEQRQRKEVLGGRHGDSARRRSPEGTTVGDRDGGARDLASRRRGRCCGGTSRARGTRLRSIMMEVESKAAMAAAADAAPLAFGGGAGSVRRRLQWIYVSHATLLSPRQRSCRRFPWPRLSLSSTFVTLVGHLHYCMNSENFHAGLGG</sequence>
<reference evidence="2 3" key="1">
    <citation type="journal article" date="2017" name="Nature">
        <title>The Apostasia genome and the evolution of orchids.</title>
        <authorList>
            <person name="Zhang G.Q."/>
            <person name="Liu K.W."/>
            <person name="Li Z."/>
            <person name="Lohaus R."/>
            <person name="Hsiao Y.Y."/>
            <person name="Niu S.C."/>
            <person name="Wang J.Y."/>
            <person name="Lin Y.C."/>
            <person name="Xu Q."/>
            <person name="Chen L.J."/>
            <person name="Yoshida K."/>
            <person name="Fujiwara S."/>
            <person name="Wang Z.W."/>
            <person name="Zhang Y.Q."/>
            <person name="Mitsuda N."/>
            <person name="Wang M."/>
            <person name="Liu G.H."/>
            <person name="Pecoraro L."/>
            <person name="Huang H.X."/>
            <person name="Xiao X.J."/>
            <person name="Lin M."/>
            <person name="Wu X.Y."/>
            <person name="Wu W.L."/>
            <person name="Chen Y.Y."/>
            <person name="Chang S.B."/>
            <person name="Sakamoto S."/>
            <person name="Ohme-Takagi M."/>
            <person name="Yagi M."/>
            <person name="Zeng S.J."/>
            <person name="Shen C.Y."/>
            <person name="Yeh C.M."/>
            <person name="Luo Y.B."/>
            <person name="Tsai W.C."/>
            <person name="Van de Peer Y."/>
            <person name="Liu Z.J."/>
        </authorList>
    </citation>
    <scope>NUCLEOTIDE SEQUENCE [LARGE SCALE GENOMIC DNA]</scope>
    <source>
        <strain evidence="3">cv. Shenzhen</strain>
        <tissue evidence="2">Stem</tissue>
    </source>
</reference>
<evidence type="ECO:0000313" key="2">
    <source>
        <dbReference type="EMBL" id="PKA52378.1"/>
    </source>
</evidence>
<protein>
    <submittedName>
        <fullName evidence="2">Uncharacterized protein</fullName>
    </submittedName>
</protein>